<organism evidence="1 2">
    <name type="scientific">Helianthus annuus</name>
    <name type="common">Common sunflower</name>
    <dbReference type="NCBI Taxonomy" id="4232"/>
    <lineage>
        <taxon>Eukaryota</taxon>
        <taxon>Viridiplantae</taxon>
        <taxon>Streptophyta</taxon>
        <taxon>Embryophyta</taxon>
        <taxon>Tracheophyta</taxon>
        <taxon>Spermatophyta</taxon>
        <taxon>Magnoliopsida</taxon>
        <taxon>eudicotyledons</taxon>
        <taxon>Gunneridae</taxon>
        <taxon>Pentapetalae</taxon>
        <taxon>asterids</taxon>
        <taxon>campanulids</taxon>
        <taxon>Asterales</taxon>
        <taxon>Asteraceae</taxon>
        <taxon>Asteroideae</taxon>
        <taxon>Heliantheae alliance</taxon>
        <taxon>Heliantheae</taxon>
        <taxon>Helianthus</taxon>
    </lineage>
</organism>
<keyword evidence="2" id="KW-1185">Reference proteome</keyword>
<dbReference type="AlphaFoldDB" id="A0A251VE19"/>
<dbReference type="EMBL" id="CM007891">
    <property type="protein sequence ID" value="OTG33674.1"/>
    <property type="molecule type" value="Genomic_DNA"/>
</dbReference>
<dbReference type="InParanoid" id="A0A251VE19"/>
<dbReference type="Proteomes" id="UP000215914">
    <property type="component" value="Chromosome 2"/>
</dbReference>
<gene>
    <name evidence="1" type="ORF">HannXRQ_Chr02g0037281</name>
</gene>
<accession>A0A251VE19</accession>
<evidence type="ECO:0000313" key="1">
    <source>
        <dbReference type="EMBL" id="OTG33674.1"/>
    </source>
</evidence>
<reference evidence="2" key="1">
    <citation type="journal article" date="2017" name="Nature">
        <title>The sunflower genome provides insights into oil metabolism, flowering and Asterid evolution.</title>
        <authorList>
            <person name="Badouin H."/>
            <person name="Gouzy J."/>
            <person name="Grassa C.J."/>
            <person name="Murat F."/>
            <person name="Staton S.E."/>
            <person name="Cottret L."/>
            <person name="Lelandais-Briere C."/>
            <person name="Owens G.L."/>
            <person name="Carrere S."/>
            <person name="Mayjonade B."/>
            <person name="Legrand L."/>
            <person name="Gill N."/>
            <person name="Kane N.C."/>
            <person name="Bowers J.E."/>
            <person name="Hubner S."/>
            <person name="Bellec A."/>
            <person name="Berard A."/>
            <person name="Berges H."/>
            <person name="Blanchet N."/>
            <person name="Boniface M.C."/>
            <person name="Brunel D."/>
            <person name="Catrice O."/>
            <person name="Chaidir N."/>
            <person name="Claudel C."/>
            <person name="Donnadieu C."/>
            <person name="Faraut T."/>
            <person name="Fievet G."/>
            <person name="Helmstetter N."/>
            <person name="King M."/>
            <person name="Knapp S.J."/>
            <person name="Lai Z."/>
            <person name="Le Paslier M.C."/>
            <person name="Lippi Y."/>
            <person name="Lorenzon L."/>
            <person name="Mandel J.R."/>
            <person name="Marage G."/>
            <person name="Marchand G."/>
            <person name="Marquand E."/>
            <person name="Bret-Mestries E."/>
            <person name="Morien E."/>
            <person name="Nambeesan S."/>
            <person name="Nguyen T."/>
            <person name="Pegot-Espagnet P."/>
            <person name="Pouilly N."/>
            <person name="Raftis F."/>
            <person name="Sallet E."/>
            <person name="Schiex T."/>
            <person name="Thomas J."/>
            <person name="Vandecasteele C."/>
            <person name="Vares D."/>
            <person name="Vear F."/>
            <person name="Vautrin S."/>
            <person name="Crespi M."/>
            <person name="Mangin B."/>
            <person name="Burke J.M."/>
            <person name="Salse J."/>
            <person name="Munos S."/>
            <person name="Vincourt P."/>
            <person name="Rieseberg L.H."/>
            <person name="Langlade N.B."/>
        </authorList>
    </citation>
    <scope>NUCLEOTIDE SEQUENCE [LARGE SCALE GENOMIC DNA]</scope>
    <source>
        <strain evidence="2">cv. SF193</strain>
    </source>
</reference>
<proteinExistence type="predicted"/>
<protein>
    <submittedName>
        <fullName evidence="1">Uncharacterized protein</fullName>
    </submittedName>
</protein>
<name>A0A251VE19_HELAN</name>
<sequence length="59" mass="6324">MCGVAGVGIGELTQKWKVQDHSCRQLQQLQINSKKVGSHHPSLICLKMIKGLIAGGALI</sequence>
<evidence type="ECO:0000313" key="2">
    <source>
        <dbReference type="Proteomes" id="UP000215914"/>
    </source>
</evidence>